<evidence type="ECO:0000256" key="8">
    <source>
        <dbReference type="ARBA" id="ARBA00022741"/>
    </source>
</evidence>
<gene>
    <name evidence="18" type="ORF">PGLA1383_LOCUS46988</name>
</gene>
<keyword evidence="9" id="KW-0418">Kinase</keyword>
<feature type="domain" description="Protein kinase" evidence="16">
    <location>
        <begin position="523"/>
        <end position="781"/>
    </location>
</feature>
<evidence type="ECO:0000259" key="17">
    <source>
        <dbReference type="PROSITE" id="PS50222"/>
    </source>
</evidence>
<evidence type="ECO:0000313" key="18">
    <source>
        <dbReference type="EMBL" id="CAE8630766.1"/>
    </source>
</evidence>
<comment type="subunit">
    <text evidence="2">Monomer.</text>
</comment>
<dbReference type="FunFam" id="1.10.238.10:FF:000003">
    <property type="entry name" value="Calmodulin A"/>
    <property type="match status" value="1"/>
</dbReference>
<comment type="catalytic activity">
    <reaction evidence="13">
        <text>L-threonyl-[protein] + ATP = O-phospho-L-threonyl-[protein] + ADP + H(+)</text>
        <dbReference type="Rhea" id="RHEA:46608"/>
        <dbReference type="Rhea" id="RHEA-COMP:11060"/>
        <dbReference type="Rhea" id="RHEA-COMP:11605"/>
        <dbReference type="ChEBI" id="CHEBI:15378"/>
        <dbReference type="ChEBI" id="CHEBI:30013"/>
        <dbReference type="ChEBI" id="CHEBI:30616"/>
        <dbReference type="ChEBI" id="CHEBI:61977"/>
        <dbReference type="ChEBI" id="CHEBI:456216"/>
        <dbReference type="EC" id="2.7.11.1"/>
    </reaction>
</comment>
<evidence type="ECO:0000256" key="14">
    <source>
        <dbReference type="ARBA" id="ARBA00048679"/>
    </source>
</evidence>
<dbReference type="Pfam" id="PF13499">
    <property type="entry name" value="EF-hand_7"/>
    <property type="match status" value="2"/>
</dbReference>
<evidence type="ECO:0000313" key="19">
    <source>
        <dbReference type="Proteomes" id="UP000654075"/>
    </source>
</evidence>
<evidence type="ECO:0000256" key="4">
    <source>
        <dbReference type="ARBA" id="ARBA00022527"/>
    </source>
</evidence>
<dbReference type="Gene3D" id="1.10.238.10">
    <property type="entry name" value="EF-hand"/>
    <property type="match status" value="2"/>
</dbReference>
<dbReference type="Pfam" id="PF00069">
    <property type="entry name" value="Pkinase"/>
    <property type="match status" value="1"/>
</dbReference>
<dbReference type="EC" id="2.7.11.1" evidence="3"/>
<dbReference type="SUPFAM" id="SSF47473">
    <property type="entry name" value="EF-hand"/>
    <property type="match status" value="1"/>
</dbReference>
<evidence type="ECO:0000256" key="1">
    <source>
        <dbReference type="ARBA" id="ARBA00001946"/>
    </source>
</evidence>
<keyword evidence="8" id="KW-0547">Nucleotide-binding</keyword>
<dbReference type="PROSITE" id="PS00018">
    <property type="entry name" value="EF_HAND_1"/>
    <property type="match status" value="3"/>
</dbReference>
<keyword evidence="11" id="KW-0067">ATP-binding</keyword>
<dbReference type="SUPFAM" id="SSF56112">
    <property type="entry name" value="Protein kinase-like (PK-like)"/>
    <property type="match status" value="1"/>
</dbReference>
<dbReference type="Proteomes" id="UP000654075">
    <property type="component" value="Unassembled WGS sequence"/>
</dbReference>
<dbReference type="FunFam" id="1.10.510.10:FF:000571">
    <property type="entry name" value="Maternal embryonic leucine zipper kinase"/>
    <property type="match status" value="1"/>
</dbReference>
<evidence type="ECO:0000256" key="6">
    <source>
        <dbReference type="ARBA" id="ARBA00022723"/>
    </source>
</evidence>
<keyword evidence="6" id="KW-0479">Metal-binding</keyword>
<dbReference type="Gene3D" id="1.10.510.10">
    <property type="entry name" value="Transferase(Phosphotransferase) domain 1"/>
    <property type="match status" value="1"/>
</dbReference>
<dbReference type="CDD" id="cd05117">
    <property type="entry name" value="STKc_CAMK"/>
    <property type="match status" value="1"/>
</dbReference>
<evidence type="ECO:0000259" key="16">
    <source>
        <dbReference type="PROSITE" id="PS50011"/>
    </source>
</evidence>
<evidence type="ECO:0000256" key="5">
    <source>
        <dbReference type="ARBA" id="ARBA00022679"/>
    </source>
</evidence>
<evidence type="ECO:0000256" key="2">
    <source>
        <dbReference type="ARBA" id="ARBA00011245"/>
    </source>
</evidence>
<dbReference type="InterPro" id="IPR008271">
    <property type="entry name" value="Ser/Thr_kinase_AS"/>
</dbReference>
<keyword evidence="5" id="KW-0808">Transferase</keyword>
<dbReference type="PROSITE" id="PS50011">
    <property type="entry name" value="PROTEIN_KINASE_DOM"/>
    <property type="match status" value="1"/>
</dbReference>
<accession>A0A813GZK2</accession>
<dbReference type="InterPro" id="IPR000719">
    <property type="entry name" value="Prot_kinase_dom"/>
</dbReference>
<dbReference type="GO" id="GO:0005509">
    <property type="term" value="F:calcium ion binding"/>
    <property type="evidence" value="ECO:0007669"/>
    <property type="project" value="InterPro"/>
</dbReference>
<dbReference type="AlphaFoldDB" id="A0A813GZK2"/>
<dbReference type="SMART" id="SM00054">
    <property type="entry name" value="EFh"/>
    <property type="match status" value="4"/>
</dbReference>
<dbReference type="InterPro" id="IPR050205">
    <property type="entry name" value="CDPK_Ser/Thr_kinases"/>
</dbReference>
<evidence type="ECO:0000256" key="15">
    <source>
        <dbReference type="SAM" id="MobiDB-lite"/>
    </source>
</evidence>
<keyword evidence="4" id="KW-0723">Serine/threonine-protein kinase</keyword>
<dbReference type="InterPro" id="IPR018247">
    <property type="entry name" value="EF_Hand_1_Ca_BS"/>
</dbReference>
<dbReference type="CDD" id="cd00051">
    <property type="entry name" value="EFh"/>
    <property type="match status" value="1"/>
</dbReference>
<dbReference type="Gene3D" id="3.30.200.20">
    <property type="entry name" value="Phosphorylase Kinase, domain 1"/>
    <property type="match status" value="1"/>
</dbReference>
<sequence length="998" mass="109736">RNGSAPAKIASEERLQCLRMAAGGGRAAVAYLNDVESGIPSSPSSCANPPGTDEEAGGEGKGFVPHPPISLSSGRPHPPSLQRDQAGTPPTLLPGWHSTEAEGSREFLDDSVWQQVFLGVARQSGIPQLSSDALAQCAALAGQLEQKVLQLTELGRTFGLDEKDLHSAVKEKIFDRFASLALPPNPQEAEKVPSDQPCSLDTSTPHSVLPKSRRRPSILCYTNVLPYSAPEGPRSSTSEDLAEVATSKKAYLQGSQERSARRSSAAGLHKSLLYEAMCQDKIEIEAVKNALAQTAKADLQAPLDVLQGLPCPLIYAMANLASPGIVKLLIDHRADVNVRWGGPHDWEFFQKGMTPLRAVQSVGTKKDSRLEVILGILEAEIARLEEDDAGPPMVQMRSARARCLSWTNSPKGVEDIKVTVAALSKMPSIGESPKDTDEASITNAFEKQRSRRLSLAAVEALVGDLTETSTAARRSMARRHTHWVESESMITGQGLATASRRGIGSARQLVFCKHLEGSPTQVYDLEVQIGAGTFGSVRKAKHRKTGHTHAMKSCPKSSIPENELWVEIDIMKQLDHPHVMRLYHTFEDDECIHIASEICEGGELFDAMIQAGVLSERVASKLFKQIMSAVAYCHFSNICHRDLKPENFLLSRKGDIKDGKVKLIDFGTAKRFDLSPMTTKVCTVHYVAPEVLKKSMDAYTEKVDVWSSGVVLYQMLSGLPPFNSETDLEVMRLIKKGKWEFKPQKVWKHVSDEAKELISKMLTMKPEQRLSAYESLHHAWYILQEEKTDVNADLIDDTTITQMRTFVAHNRLKKVALQIIARQVSDDTIEQLRGIFLTVDTDNSGTLTVQEMDDALVKLEVSESVRAEMRRVMNNIDVDGHSTINYTEFIAATISKQLYLKEEVCRAAFVVFDVDGDGFISKTDLVALLGSDEDEGFSGINLDEVEEIMAEVDKNGDGRMSFEEFMTLMAEKNDLVQGTPTMVIGNKPAEANQQDAAG</sequence>
<dbReference type="FunFam" id="3.30.200.20:FF:000315">
    <property type="entry name" value="Calcium-dependent protein kinase 3"/>
    <property type="match status" value="1"/>
</dbReference>
<comment type="similarity">
    <text evidence="12">Belongs to the protein kinase superfamily. Ser/Thr protein kinase family. CDPK subfamily.</text>
</comment>
<evidence type="ECO:0000256" key="10">
    <source>
        <dbReference type="ARBA" id="ARBA00022837"/>
    </source>
</evidence>
<dbReference type="OrthoDB" id="414290at2759"/>
<feature type="compositionally biased region" description="Polar residues" evidence="15">
    <location>
        <begin position="196"/>
        <end position="206"/>
    </location>
</feature>
<dbReference type="InterPro" id="IPR011992">
    <property type="entry name" value="EF-hand-dom_pair"/>
</dbReference>
<reference evidence="18" key="1">
    <citation type="submission" date="2021-02" db="EMBL/GenBank/DDBJ databases">
        <authorList>
            <person name="Dougan E. K."/>
            <person name="Rhodes N."/>
            <person name="Thang M."/>
            <person name="Chan C."/>
        </authorList>
    </citation>
    <scope>NUCLEOTIDE SEQUENCE</scope>
</reference>
<feature type="domain" description="EF-hand" evidence="17">
    <location>
        <begin position="827"/>
        <end position="862"/>
    </location>
</feature>
<dbReference type="EMBL" id="CAJNNV010029950">
    <property type="protein sequence ID" value="CAE8630766.1"/>
    <property type="molecule type" value="Genomic_DNA"/>
</dbReference>
<comment type="cofactor">
    <cofactor evidence="1">
        <name>Mg(2+)</name>
        <dbReference type="ChEBI" id="CHEBI:18420"/>
    </cofactor>
</comment>
<evidence type="ECO:0000256" key="7">
    <source>
        <dbReference type="ARBA" id="ARBA00022737"/>
    </source>
</evidence>
<comment type="caution">
    <text evidence="18">The sequence shown here is derived from an EMBL/GenBank/DDBJ whole genome shotgun (WGS) entry which is preliminary data.</text>
</comment>
<dbReference type="InterPro" id="IPR011009">
    <property type="entry name" value="Kinase-like_dom_sf"/>
</dbReference>
<dbReference type="PANTHER" id="PTHR24349">
    <property type="entry name" value="SERINE/THREONINE-PROTEIN KINASE"/>
    <property type="match status" value="1"/>
</dbReference>
<organism evidence="18 19">
    <name type="scientific">Polarella glacialis</name>
    <name type="common">Dinoflagellate</name>
    <dbReference type="NCBI Taxonomy" id="89957"/>
    <lineage>
        <taxon>Eukaryota</taxon>
        <taxon>Sar</taxon>
        <taxon>Alveolata</taxon>
        <taxon>Dinophyceae</taxon>
        <taxon>Suessiales</taxon>
        <taxon>Suessiaceae</taxon>
        <taxon>Polarella</taxon>
    </lineage>
</organism>
<evidence type="ECO:0000256" key="3">
    <source>
        <dbReference type="ARBA" id="ARBA00012513"/>
    </source>
</evidence>
<dbReference type="GO" id="GO:0004674">
    <property type="term" value="F:protein serine/threonine kinase activity"/>
    <property type="evidence" value="ECO:0007669"/>
    <property type="project" value="UniProtKB-KW"/>
</dbReference>
<proteinExistence type="inferred from homology"/>
<comment type="catalytic activity">
    <reaction evidence="14">
        <text>L-seryl-[protein] + ATP = O-phospho-L-seryl-[protein] + ADP + H(+)</text>
        <dbReference type="Rhea" id="RHEA:17989"/>
        <dbReference type="Rhea" id="RHEA-COMP:9863"/>
        <dbReference type="Rhea" id="RHEA-COMP:11604"/>
        <dbReference type="ChEBI" id="CHEBI:15378"/>
        <dbReference type="ChEBI" id="CHEBI:29999"/>
        <dbReference type="ChEBI" id="CHEBI:30616"/>
        <dbReference type="ChEBI" id="CHEBI:83421"/>
        <dbReference type="ChEBI" id="CHEBI:456216"/>
        <dbReference type="EC" id="2.7.11.1"/>
    </reaction>
</comment>
<evidence type="ECO:0000256" key="13">
    <source>
        <dbReference type="ARBA" id="ARBA00047899"/>
    </source>
</evidence>
<evidence type="ECO:0000256" key="11">
    <source>
        <dbReference type="ARBA" id="ARBA00022840"/>
    </source>
</evidence>
<dbReference type="GO" id="GO:0005524">
    <property type="term" value="F:ATP binding"/>
    <property type="evidence" value="ECO:0007669"/>
    <property type="project" value="UniProtKB-KW"/>
</dbReference>
<name>A0A813GZK2_POLGL</name>
<dbReference type="InterPro" id="IPR002048">
    <property type="entry name" value="EF_hand_dom"/>
</dbReference>
<feature type="region of interest" description="Disordered" evidence="15">
    <location>
        <begin position="184"/>
        <end position="211"/>
    </location>
</feature>
<evidence type="ECO:0000256" key="9">
    <source>
        <dbReference type="ARBA" id="ARBA00022777"/>
    </source>
</evidence>
<protein>
    <recommendedName>
        <fullName evidence="3">non-specific serine/threonine protein kinase</fullName>
        <ecNumber evidence="3">2.7.11.1</ecNumber>
    </recommendedName>
</protein>
<keyword evidence="7" id="KW-0677">Repeat</keyword>
<evidence type="ECO:0000256" key="12">
    <source>
        <dbReference type="ARBA" id="ARBA00024334"/>
    </source>
</evidence>
<feature type="domain" description="EF-hand" evidence="17">
    <location>
        <begin position="900"/>
        <end position="935"/>
    </location>
</feature>
<keyword evidence="19" id="KW-1185">Reference proteome</keyword>
<feature type="non-terminal residue" evidence="18">
    <location>
        <position position="998"/>
    </location>
</feature>
<dbReference type="PROSITE" id="PS00108">
    <property type="entry name" value="PROTEIN_KINASE_ST"/>
    <property type="match status" value="1"/>
</dbReference>
<dbReference type="PROSITE" id="PS50222">
    <property type="entry name" value="EF_HAND_2"/>
    <property type="match status" value="3"/>
</dbReference>
<feature type="domain" description="EF-hand" evidence="17">
    <location>
        <begin position="940"/>
        <end position="975"/>
    </location>
</feature>
<dbReference type="SMART" id="SM00220">
    <property type="entry name" value="S_TKc"/>
    <property type="match status" value="1"/>
</dbReference>
<feature type="region of interest" description="Disordered" evidence="15">
    <location>
        <begin position="38"/>
        <end position="98"/>
    </location>
</feature>
<keyword evidence="10" id="KW-0106">Calcium</keyword>